<dbReference type="GO" id="GO:0005886">
    <property type="term" value="C:plasma membrane"/>
    <property type="evidence" value="ECO:0007669"/>
    <property type="project" value="UniProtKB-SubCell"/>
</dbReference>
<keyword evidence="11" id="KW-1185">Reference proteome</keyword>
<evidence type="ECO:0000256" key="1">
    <source>
        <dbReference type="ARBA" id="ARBA00004651"/>
    </source>
</evidence>
<feature type="domain" description="Major facilitator superfamily (MFS) profile" evidence="9">
    <location>
        <begin position="16"/>
        <end position="444"/>
    </location>
</feature>
<feature type="transmembrane region" description="Helical" evidence="8">
    <location>
        <begin position="360"/>
        <end position="386"/>
    </location>
</feature>
<comment type="subcellular location">
    <subcellularLocation>
        <location evidence="1">Cell membrane</location>
        <topology evidence="1">Multi-pass membrane protein</topology>
    </subcellularLocation>
</comment>
<feature type="transmembrane region" description="Helical" evidence="8">
    <location>
        <begin position="202"/>
        <end position="221"/>
    </location>
</feature>
<dbReference type="GO" id="GO:0022857">
    <property type="term" value="F:transmembrane transporter activity"/>
    <property type="evidence" value="ECO:0007669"/>
    <property type="project" value="InterPro"/>
</dbReference>
<dbReference type="EMBL" id="JADBEM010000001">
    <property type="protein sequence ID" value="MBE1607142.1"/>
    <property type="molecule type" value="Genomic_DNA"/>
</dbReference>
<dbReference type="PROSITE" id="PS50850">
    <property type="entry name" value="MFS"/>
    <property type="match status" value="1"/>
</dbReference>
<evidence type="ECO:0000256" key="6">
    <source>
        <dbReference type="ARBA" id="ARBA00023136"/>
    </source>
</evidence>
<feature type="transmembrane region" description="Helical" evidence="8">
    <location>
        <begin position="82"/>
        <end position="101"/>
    </location>
</feature>
<feature type="transmembrane region" description="Helical" evidence="8">
    <location>
        <begin position="306"/>
        <end position="328"/>
    </location>
</feature>
<evidence type="ECO:0000256" key="7">
    <source>
        <dbReference type="SAM" id="MobiDB-lite"/>
    </source>
</evidence>
<feature type="transmembrane region" description="Helical" evidence="8">
    <location>
        <begin position="335"/>
        <end position="354"/>
    </location>
</feature>
<keyword evidence="6 8" id="KW-0472">Membrane</keyword>
<accession>A0A927R8V3</accession>
<sequence length="522" mass="52707">MPSDTTALASTRTWCGLLVLLLSALLVSMDISVLFVAGPRIAEDLRLTATEWLWAMDIYSFVMAGLLITMGSLGDRIGRRRLLLVGAATFGVASAVLAYAPSPELLILGRAMLAVGGATLAPSTLSLIRGMFAREDQRRTALGAWTIAFSGGAVAGPIIGGALLEVFWWGAVFLINVPVLALLLLVAPFLVEESRNPERTTFDVLGACTSLVAILASTFALKNAAEHGVDLATLVATSVGALGAAAFVIRQRRTPHPLVELALFRIPRFAAAVGANTVVAMATAGLGVLAFTFLQVVHGLSPLQSAVWALPTFAGTVVGAVTASTLAARIPAAPLLAAGLLAGAAGLAVVAATLEPSTGLWLFLLGYTVLTFGVGLTATIANSLVLTTAPPGRAGAASGISERSTELGAALGIATLGTVAAAIYRGTVAAAAPAGTDPLASETVAGAVEVANGLGSRAATTLLDTAFAAYTDGVSTAALVGALRWSGRPRSPPSPCGAGDGAGWRGRSKGELTAAAPRQGVA</sequence>
<feature type="transmembrane region" description="Helical" evidence="8">
    <location>
        <begin position="269"/>
        <end position="294"/>
    </location>
</feature>
<evidence type="ECO:0000256" key="4">
    <source>
        <dbReference type="ARBA" id="ARBA00022692"/>
    </source>
</evidence>
<evidence type="ECO:0000256" key="3">
    <source>
        <dbReference type="ARBA" id="ARBA00022475"/>
    </source>
</evidence>
<dbReference type="InterPro" id="IPR036259">
    <property type="entry name" value="MFS_trans_sf"/>
</dbReference>
<dbReference type="InterPro" id="IPR011701">
    <property type="entry name" value="MFS"/>
</dbReference>
<dbReference type="AlphaFoldDB" id="A0A927R8V3"/>
<evidence type="ECO:0000256" key="8">
    <source>
        <dbReference type="SAM" id="Phobius"/>
    </source>
</evidence>
<protein>
    <submittedName>
        <fullName evidence="10">DHA2 family multidrug resistance protein-like MFS transporter</fullName>
    </submittedName>
</protein>
<organism evidence="10 11">
    <name type="scientific">Actinopolymorpha pittospori</name>
    <dbReference type="NCBI Taxonomy" id="648752"/>
    <lineage>
        <taxon>Bacteria</taxon>
        <taxon>Bacillati</taxon>
        <taxon>Actinomycetota</taxon>
        <taxon>Actinomycetes</taxon>
        <taxon>Propionibacteriales</taxon>
        <taxon>Actinopolymorphaceae</taxon>
        <taxon>Actinopolymorpha</taxon>
    </lineage>
</organism>
<dbReference type="Gene3D" id="1.20.1720.10">
    <property type="entry name" value="Multidrug resistance protein D"/>
    <property type="match status" value="1"/>
</dbReference>
<keyword evidence="5 8" id="KW-1133">Transmembrane helix</keyword>
<keyword evidence="4 8" id="KW-0812">Transmembrane</keyword>
<keyword evidence="2" id="KW-0813">Transport</keyword>
<dbReference type="Proteomes" id="UP000638648">
    <property type="component" value="Unassembled WGS sequence"/>
</dbReference>
<dbReference type="Pfam" id="PF07690">
    <property type="entry name" value="MFS_1"/>
    <property type="match status" value="1"/>
</dbReference>
<dbReference type="Gene3D" id="1.20.1250.20">
    <property type="entry name" value="MFS general substrate transporter like domains"/>
    <property type="match status" value="1"/>
</dbReference>
<comment type="caution">
    <text evidence="10">The sequence shown here is derived from an EMBL/GenBank/DDBJ whole genome shotgun (WGS) entry which is preliminary data.</text>
</comment>
<evidence type="ECO:0000259" key="9">
    <source>
        <dbReference type="PROSITE" id="PS50850"/>
    </source>
</evidence>
<dbReference type="SUPFAM" id="SSF103473">
    <property type="entry name" value="MFS general substrate transporter"/>
    <property type="match status" value="1"/>
</dbReference>
<evidence type="ECO:0000313" key="11">
    <source>
        <dbReference type="Proteomes" id="UP000638648"/>
    </source>
</evidence>
<dbReference type="PANTHER" id="PTHR42718:SF47">
    <property type="entry name" value="METHYL VIOLOGEN RESISTANCE PROTEIN SMVA"/>
    <property type="match status" value="1"/>
</dbReference>
<feature type="region of interest" description="Disordered" evidence="7">
    <location>
        <begin position="486"/>
        <end position="522"/>
    </location>
</feature>
<feature type="transmembrane region" description="Helical" evidence="8">
    <location>
        <begin position="227"/>
        <end position="249"/>
    </location>
</feature>
<gene>
    <name evidence="10" type="ORF">HEB94_003990</name>
</gene>
<evidence type="ECO:0000256" key="5">
    <source>
        <dbReference type="ARBA" id="ARBA00022989"/>
    </source>
</evidence>
<dbReference type="PANTHER" id="PTHR42718">
    <property type="entry name" value="MAJOR FACILITATOR SUPERFAMILY MULTIDRUG TRANSPORTER MFSC"/>
    <property type="match status" value="1"/>
</dbReference>
<feature type="transmembrane region" description="Helical" evidence="8">
    <location>
        <begin position="52"/>
        <end position="70"/>
    </location>
</feature>
<evidence type="ECO:0000256" key="2">
    <source>
        <dbReference type="ARBA" id="ARBA00022448"/>
    </source>
</evidence>
<feature type="transmembrane region" description="Helical" evidence="8">
    <location>
        <begin position="166"/>
        <end position="190"/>
    </location>
</feature>
<feature type="transmembrane region" description="Helical" evidence="8">
    <location>
        <begin position="107"/>
        <end position="128"/>
    </location>
</feature>
<keyword evidence="3" id="KW-1003">Cell membrane</keyword>
<dbReference type="CDD" id="cd17321">
    <property type="entry name" value="MFS_MMR_MDR_like"/>
    <property type="match status" value="1"/>
</dbReference>
<evidence type="ECO:0000313" key="10">
    <source>
        <dbReference type="EMBL" id="MBE1607142.1"/>
    </source>
</evidence>
<feature type="transmembrane region" description="Helical" evidence="8">
    <location>
        <begin position="140"/>
        <end position="160"/>
    </location>
</feature>
<proteinExistence type="predicted"/>
<dbReference type="RefSeq" id="WP_192751135.1">
    <property type="nucleotide sequence ID" value="NZ_BAABJL010000175.1"/>
</dbReference>
<dbReference type="InterPro" id="IPR020846">
    <property type="entry name" value="MFS_dom"/>
</dbReference>
<feature type="transmembrane region" description="Helical" evidence="8">
    <location>
        <begin position="407"/>
        <end position="424"/>
    </location>
</feature>
<name>A0A927R8V3_9ACTN</name>
<reference evidence="10" key="1">
    <citation type="submission" date="2020-10" db="EMBL/GenBank/DDBJ databases">
        <title>Sequencing the genomes of 1000 actinobacteria strains.</title>
        <authorList>
            <person name="Klenk H.-P."/>
        </authorList>
    </citation>
    <scope>NUCLEOTIDE SEQUENCE</scope>
    <source>
        <strain evidence="10">DSM 45354</strain>
    </source>
</reference>